<protein>
    <submittedName>
        <fullName evidence="2">Uncharacterized protein</fullName>
    </submittedName>
</protein>
<gene>
    <name evidence="2" type="ORF">NS184_07240</name>
</gene>
<evidence type="ECO:0000313" key="2">
    <source>
        <dbReference type="EMBL" id="KTR07753.1"/>
    </source>
</evidence>
<reference evidence="2 3" key="1">
    <citation type="journal article" date="2016" name="Front. Microbiol.">
        <title>Genomic Resource of Rice Seed Associated Bacteria.</title>
        <authorList>
            <person name="Midha S."/>
            <person name="Bansal K."/>
            <person name="Sharma S."/>
            <person name="Kumar N."/>
            <person name="Patil P.P."/>
            <person name="Chaudhry V."/>
            <person name="Patil P.B."/>
        </authorList>
    </citation>
    <scope>NUCLEOTIDE SEQUENCE [LARGE SCALE GENOMIC DNA]</scope>
    <source>
        <strain evidence="2 3">NS184</strain>
    </source>
</reference>
<keyword evidence="1" id="KW-0472">Membrane</keyword>
<sequence length="241" mass="27325">MDGRADWRRGAGEMVGSPTRAVAVWRSQVTILRAVHDAPPEILEFSPVQLSRWRIIFGGLGPTALCSVIGGIVVLFPGARETAFVWAAFAALYTVMVWPSIVLVMWHRRVATIRITDDSVEFRGIVRRRLLPRDEDLRCLRSAFDNWPANEILFIVHGGRRRRRIRIDSWNWTTPRIREISGVLRARTRLPSKGKKIEQLVPGATRYWERSIVKLFALIFAGCLLAIIAVVIVFGVIFPMG</sequence>
<organism evidence="2 3">
    <name type="scientific">Curtobacterium luteum</name>
    <dbReference type="NCBI Taxonomy" id="33881"/>
    <lineage>
        <taxon>Bacteria</taxon>
        <taxon>Bacillati</taxon>
        <taxon>Actinomycetota</taxon>
        <taxon>Actinomycetes</taxon>
        <taxon>Micrococcales</taxon>
        <taxon>Microbacteriaceae</taxon>
        <taxon>Curtobacterium</taxon>
    </lineage>
</organism>
<feature type="transmembrane region" description="Helical" evidence="1">
    <location>
        <begin position="55"/>
        <end position="77"/>
    </location>
</feature>
<dbReference type="AlphaFoldDB" id="A0A175RWI0"/>
<evidence type="ECO:0000313" key="3">
    <source>
        <dbReference type="Proteomes" id="UP000078252"/>
    </source>
</evidence>
<evidence type="ECO:0000256" key="1">
    <source>
        <dbReference type="SAM" id="Phobius"/>
    </source>
</evidence>
<comment type="caution">
    <text evidence="2">The sequence shown here is derived from an EMBL/GenBank/DDBJ whole genome shotgun (WGS) entry which is preliminary data.</text>
</comment>
<dbReference type="PATRIC" id="fig|33881.3.peg.1752"/>
<feature type="transmembrane region" description="Helical" evidence="1">
    <location>
        <begin position="83"/>
        <end position="106"/>
    </location>
</feature>
<keyword evidence="1" id="KW-1133">Transmembrane helix</keyword>
<dbReference type="EMBL" id="LDQC01000038">
    <property type="protein sequence ID" value="KTR07753.1"/>
    <property type="molecule type" value="Genomic_DNA"/>
</dbReference>
<proteinExistence type="predicted"/>
<keyword evidence="1" id="KW-0812">Transmembrane</keyword>
<dbReference type="Proteomes" id="UP000078252">
    <property type="component" value="Unassembled WGS sequence"/>
</dbReference>
<accession>A0A175RWI0</accession>
<feature type="transmembrane region" description="Helical" evidence="1">
    <location>
        <begin position="215"/>
        <end position="238"/>
    </location>
</feature>
<name>A0A175RWI0_9MICO</name>